<accession>A0ABD5PPR6</accession>
<evidence type="ECO:0000259" key="5">
    <source>
        <dbReference type="Pfam" id="PF00251"/>
    </source>
</evidence>
<dbReference type="InterPro" id="IPR051214">
    <property type="entry name" value="GH32_Enzymes"/>
</dbReference>
<name>A0ABD5PPR6_9EURY</name>
<comment type="caution">
    <text evidence="8">The sequence shown here is derived from an EMBL/GenBank/DDBJ whole genome shotgun (WGS) entry which is preliminary data.</text>
</comment>
<dbReference type="Gene3D" id="2.115.10.20">
    <property type="entry name" value="Glycosyl hydrolase domain, family 43"/>
    <property type="match status" value="1"/>
</dbReference>
<feature type="domain" description="Glycosyl hydrolase family 32 C-terminal" evidence="6">
    <location>
        <begin position="560"/>
        <end position="710"/>
    </location>
</feature>
<dbReference type="AlphaFoldDB" id="A0ABD5PPR6"/>
<protein>
    <recommendedName>
        <fullName evidence="2">beta-fructofuranosidase</fullName>
        <ecNumber evidence="2">3.2.1.26</ecNumber>
    </recommendedName>
</protein>
<dbReference type="Pfam" id="PF08244">
    <property type="entry name" value="Glyco_hydro_32C"/>
    <property type="match status" value="1"/>
</dbReference>
<dbReference type="InterPro" id="IPR023296">
    <property type="entry name" value="Glyco_hydro_beta-prop_sf"/>
</dbReference>
<dbReference type="CDD" id="cd08996">
    <property type="entry name" value="GH32_FFase"/>
    <property type="match status" value="1"/>
</dbReference>
<gene>
    <name evidence="8" type="ORF">ACFO5R_10205</name>
</gene>
<dbReference type="InterPro" id="IPR032526">
    <property type="entry name" value="DUF4960"/>
</dbReference>
<dbReference type="InterPro" id="IPR013320">
    <property type="entry name" value="ConA-like_dom_sf"/>
</dbReference>
<dbReference type="InterPro" id="IPR013148">
    <property type="entry name" value="Glyco_hydro_32_N"/>
</dbReference>
<dbReference type="SUPFAM" id="SSF49899">
    <property type="entry name" value="Concanavalin A-like lectins/glucanases"/>
    <property type="match status" value="1"/>
</dbReference>
<reference evidence="8 9" key="1">
    <citation type="journal article" date="2019" name="Int. J. Syst. Evol. Microbiol.">
        <title>The Global Catalogue of Microorganisms (GCM) 10K type strain sequencing project: providing services to taxonomists for standard genome sequencing and annotation.</title>
        <authorList>
            <consortium name="The Broad Institute Genomics Platform"/>
            <consortium name="The Broad Institute Genome Sequencing Center for Infectious Disease"/>
            <person name="Wu L."/>
            <person name="Ma J."/>
        </authorList>
    </citation>
    <scope>NUCLEOTIDE SEQUENCE [LARGE SCALE GENOMIC DNA]</scope>
    <source>
        <strain evidence="8 9">WLHS5</strain>
    </source>
</reference>
<proteinExistence type="inferred from homology"/>
<evidence type="ECO:0000256" key="1">
    <source>
        <dbReference type="ARBA" id="ARBA00009902"/>
    </source>
</evidence>
<evidence type="ECO:0000259" key="7">
    <source>
        <dbReference type="Pfam" id="PF16324"/>
    </source>
</evidence>
<dbReference type="EMBL" id="JBHSFA010000005">
    <property type="protein sequence ID" value="MFC4542300.1"/>
    <property type="molecule type" value="Genomic_DNA"/>
</dbReference>
<evidence type="ECO:0000256" key="3">
    <source>
        <dbReference type="ARBA" id="ARBA00022801"/>
    </source>
</evidence>
<dbReference type="Gene3D" id="2.60.120.560">
    <property type="entry name" value="Exo-inulinase, domain 1"/>
    <property type="match status" value="1"/>
</dbReference>
<evidence type="ECO:0000259" key="6">
    <source>
        <dbReference type="Pfam" id="PF08244"/>
    </source>
</evidence>
<dbReference type="InterPro" id="IPR013189">
    <property type="entry name" value="Glyco_hydro_32_C"/>
</dbReference>
<evidence type="ECO:0000313" key="8">
    <source>
        <dbReference type="EMBL" id="MFC4542300.1"/>
    </source>
</evidence>
<feature type="domain" description="Glycosyl hydrolase family 32 N-terminal" evidence="5">
    <location>
        <begin position="258"/>
        <end position="557"/>
    </location>
</feature>
<dbReference type="PANTHER" id="PTHR43101:SF1">
    <property type="entry name" value="BETA-FRUCTOSIDASE"/>
    <property type="match status" value="1"/>
</dbReference>
<comment type="similarity">
    <text evidence="1">Belongs to the glycosyl hydrolase 32 family.</text>
</comment>
<keyword evidence="9" id="KW-1185">Reference proteome</keyword>
<dbReference type="Pfam" id="PF00251">
    <property type="entry name" value="Glyco_hydro_32N"/>
    <property type="match status" value="1"/>
</dbReference>
<dbReference type="RefSeq" id="WP_250141699.1">
    <property type="nucleotide sequence ID" value="NZ_JALIQP010000004.1"/>
</dbReference>
<sequence length="717" mass="78510">MSTSVAPVGFLVDGELSAEQRAALDWCADAGLDARTISLADVAAGTDSLDTYDALWWHRTEPIESIAELSDCREPIEAHLRAGGGLLLSLRALEAVTALGIDPVSPDVSLVEDSTSTSGLLVKALYDDHPAFDGVDGLRVPTRSGDGSQPSARYESVLPERGEVLASTLRADHDAPSEVALVGWQVGDGDVAGLGTALRFDGETTEEAAQNRTRLVENLLGVLGTADERLVDGRPKDADALSRRRAALADDHHRPQYHLSPPANWLNDPNGMIQWDGQYHAFYQYNPGGPSHGTIHWGHAVSDDLVTWEDRPVALTPSPDGPDRHGCWSGCAVDVDGTPTILYTGGRGDLQLPCLGTAVDDDLSGWEKSPENPVVDTLPEEPPLRSTEHWRAEFRDHSVWQAADGTWHHLIGSGIEDGGGTALLYTSADDDLTDWEYRGPILVGDPERDGAMWECPELLDLGDRQLLHVSNYEEVRYYLGTYDADEGRFEVDRTGLLDHGSFYAPQSLRDDEGRWLTWGWVKEERNASAQWDAGWSGTLSLPRHVDLDADGRLRQRPAPELTALREAHVHGETTRLVDDQRSLPVSGHALELRAEIRLDDVEEFGFVVRESPDNEEETLIRYTRDSTVVVDRAGSSLDPRASTDPVSMPVTPIDDSLSLRLFVDGSVLELFANDRHCLTTRIYPTREDSDGVSMYAAGGTATIEELDVWELGSAWAE</sequence>
<dbReference type="SMART" id="SM00640">
    <property type="entry name" value="Glyco_32"/>
    <property type="match status" value="1"/>
</dbReference>
<evidence type="ECO:0000256" key="2">
    <source>
        <dbReference type="ARBA" id="ARBA00012758"/>
    </source>
</evidence>
<dbReference type="EC" id="3.2.1.26" evidence="2"/>
<dbReference type="PROSITE" id="PS00609">
    <property type="entry name" value="GLYCOSYL_HYDROL_F32"/>
    <property type="match status" value="1"/>
</dbReference>
<organism evidence="8 9">
    <name type="scientific">Halosolutus amylolyticus</name>
    <dbReference type="NCBI Taxonomy" id="2932267"/>
    <lineage>
        <taxon>Archaea</taxon>
        <taxon>Methanobacteriati</taxon>
        <taxon>Methanobacteriota</taxon>
        <taxon>Stenosarchaea group</taxon>
        <taxon>Halobacteria</taxon>
        <taxon>Halobacteriales</taxon>
        <taxon>Natrialbaceae</taxon>
        <taxon>Halosolutus</taxon>
    </lineage>
</organism>
<dbReference type="Pfam" id="PF16324">
    <property type="entry name" value="DUF4960"/>
    <property type="match status" value="1"/>
</dbReference>
<dbReference type="PANTHER" id="PTHR43101">
    <property type="entry name" value="BETA-FRUCTOSIDASE"/>
    <property type="match status" value="1"/>
</dbReference>
<keyword evidence="4" id="KW-0326">Glycosidase</keyword>
<evidence type="ECO:0000313" key="9">
    <source>
        <dbReference type="Proteomes" id="UP001595898"/>
    </source>
</evidence>
<dbReference type="InterPro" id="IPR001362">
    <property type="entry name" value="Glyco_hydro_32"/>
</dbReference>
<evidence type="ECO:0000256" key="4">
    <source>
        <dbReference type="ARBA" id="ARBA00023295"/>
    </source>
</evidence>
<dbReference type="GO" id="GO:0004564">
    <property type="term" value="F:beta-fructofuranosidase activity"/>
    <property type="evidence" value="ECO:0007669"/>
    <property type="project" value="UniProtKB-EC"/>
</dbReference>
<dbReference type="SUPFAM" id="SSF75005">
    <property type="entry name" value="Arabinanase/levansucrase/invertase"/>
    <property type="match status" value="1"/>
</dbReference>
<dbReference type="InterPro" id="IPR018053">
    <property type="entry name" value="Glyco_hydro_32_AS"/>
</dbReference>
<feature type="domain" description="DUF4960" evidence="7">
    <location>
        <begin position="17"/>
        <end position="102"/>
    </location>
</feature>
<keyword evidence="3" id="KW-0378">Hydrolase</keyword>
<dbReference type="Proteomes" id="UP001595898">
    <property type="component" value="Unassembled WGS sequence"/>
</dbReference>